<dbReference type="EMBL" id="BLXT01004526">
    <property type="protein sequence ID" value="GFO14112.1"/>
    <property type="molecule type" value="Genomic_DNA"/>
</dbReference>
<gene>
    <name evidence="1" type="ORF">PoB_004061700</name>
</gene>
<dbReference type="GO" id="GO:0003682">
    <property type="term" value="F:chromatin binding"/>
    <property type="evidence" value="ECO:0007669"/>
    <property type="project" value="TreeGrafter"/>
</dbReference>
<evidence type="ECO:0000313" key="1">
    <source>
        <dbReference type="EMBL" id="GFO14112.1"/>
    </source>
</evidence>
<dbReference type="GO" id="GO:0006260">
    <property type="term" value="P:DNA replication"/>
    <property type="evidence" value="ECO:0007669"/>
    <property type="project" value="InterPro"/>
</dbReference>
<accession>A0AAV4B4I1</accession>
<name>A0AAV4B4I1_9GAST</name>
<sequence length="508" mass="57066">MSFSKKNVHAVFLIDTQLASCANCKHSNEVLLVVNRILSAVREKTHHRQKISKRRIDSDKIDNAEDIFFRWGYKLFSTGAKLPIGKSDSASFQNLYPAYISAFETKLHSVFQDVSNSEMAPSTEKRRSLSHPSHLLSTALTEILHDFTWTNGEDLALPVGHGKKKLISKLDSVWCNSVFVLSRAPLTDKSLRLFANKKVEDSDVLIDSFMTPALWAEYQGKLNIAVSWIDMGSRSCPEQIQFDSLDKCTSTWFETCSKLGGTFLSKKSIINNLPALLHEDEAYKREGYPSGEHHLRNKGHCLSTESHLLDLLFPTTNKFPELQEKGIPASISISCFGLQNVMINLMPVSKMLFCGKTSELQTPRHLPLRFGELLEASLTLLGHVQDRDLSGKMMQHVSQSFILTVTEDSKALTQYLKILEISNTLAMLQVTLQKSISNALAVLRSTESGYFLSLLYMGCQQNSDSNTCSVKKRKELLHKMGLSGSQTLSGKEMSWKVYTAVWKSLEKI</sequence>
<protein>
    <submittedName>
        <fullName evidence="1">Uncharacterized protein</fullName>
    </submittedName>
</protein>
<dbReference type="PANTHER" id="PTHR21556:SF2">
    <property type="entry name" value="TRESLIN"/>
    <property type="match status" value="1"/>
</dbReference>
<dbReference type="AlphaFoldDB" id="A0AAV4B4I1"/>
<keyword evidence="2" id="KW-1185">Reference proteome</keyword>
<dbReference type="PANTHER" id="PTHR21556">
    <property type="entry name" value="TRESLIN"/>
    <property type="match status" value="1"/>
</dbReference>
<dbReference type="Proteomes" id="UP000735302">
    <property type="component" value="Unassembled WGS sequence"/>
</dbReference>
<proteinExistence type="predicted"/>
<dbReference type="GO" id="GO:0010212">
    <property type="term" value="P:response to ionizing radiation"/>
    <property type="evidence" value="ECO:0007669"/>
    <property type="project" value="InterPro"/>
</dbReference>
<dbReference type="GO" id="GO:0005634">
    <property type="term" value="C:nucleus"/>
    <property type="evidence" value="ECO:0007669"/>
    <property type="project" value="InterPro"/>
</dbReference>
<dbReference type="GO" id="GO:0033314">
    <property type="term" value="P:mitotic DNA replication checkpoint signaling"/>
    <property type="evidence" value="ECO:0007669"/>
    <property type="project" value="InterPro"/>
</dbReference>
<reference evidence="1 2" key="1">
    <citation type="journal article" date="2021" name="Elife">
        <title>Chloroplast acquisition without the gene transfer in kleptoplastic sea slugs, Plakobranchus ocellatus.</title>
        <authorList>
            <person name="Maeda T."/>
            <person name="Takahashi S."/>
            <person name="Yoshida T."/>
            <person name="Shimamura S."/>
            <person name="Takaki Y."/>
            <person name="Nagai Y."/>
            <person name="Toyoda A."/>
            <person name="Suzuki Y."/>
            <person name="Arimoto A."/>
            <person name="Ishii H."/>
            <person name="Satoh N."/>
            <person name="Nishiyama T."/>
            <person name="Hasebe M."/>
            <person name="Maruyama T."/>
            <person name="Minagawa J."/>
            <person name="Obokata J."/>
            <person name="Shigenobu S."/>
        </authorList>
    </citation>
    <scope>NUCLEOTIDE SEQUENCE [LARGE SCALE GENOMIC DNA]</scope>
</reference>
<dbReference type="GO" id="GO:0007095">
    <property type="term" value="P:mitotic G2 DNA damage checkpoint signaling"/>
    <property type="evidence" value="ECO:0007669"/>
    <property type="project" value="TreeGrafter"/>
</dbReference>
<dbReference type="InterPro" id="IPR026153">
    <property type="entry name" value="Treslin"/>
</dbReference>
<organism evidence="1 2">
    <name type="scientific">Plakobranchus ocellatus</name>
    <dbReference type="NCBI Taxonomy" id="259542"/>
    <lineage>
        <taxon>Eukaryota</taxon>
        <taxon>Metazoa</taxon>
        <taxon>Spiralia</taxon>
        <taxon>Lophotrochozoa</taxon>
        <taxon>Mollusca</taxon>
        <taxon>Gastropoda</taxon>
        <taxon>Heterobranchia</taxon>
        <taxon>Euthyneura</taxon>
        <taxon>Panpulmonata</taxon>
        <taxon>Sacoglossa</taxon>
        <taxon>Placobranchoidea</taxon>
        <taxon>Plakobranchidae</taxon>
        <taxon>Plakobranchus</taxon>
    </lineage>
</organism>
<evidence type="ECO:0000313" key="2">
    <source>
        <dbReference type="Proteomes" id="UP000735302"/>
    </source>
</evidence>
<comment type="caution">
    <text evidence="1">The sequence shown here is derived from an EMBL/GenBank/DDBJ whole genome shotgun (WGS) entry which is preliminary data.</text>
</comment>
<dbReference type="GO" id="GO:0030174">
    <property type="term" value="P:regulation of DNA-templated DNA replication initiation"/>
    <property type="evidence" value="ECO:0007669"/>
    <property type="project" value="TreeGrafter"/>
</dbReference>